<dbReference type="AlphaFoldDB" id="A0AAV5KX55"/>
<comment type="caution">
    <text evidence="1">The sequence shown here is derived from an EMBL/GenBank/DDBJ whole genome shotgun (WGS) entry which is preliminary data.</text>
</comment>
<gene>
    <name evidence="1" type="ORF">SLEP1_g38032</name>
</gene>
<reference evidence="1 2" key="1">
    <citation type="journal article" date="2021" name="Commun. Biol.">
        <title>The genome of Shorea leprosula (Dipterocarpaceae) highlights the ecological relevance of drought in aseasonal tropical rainforests.</title>
        <authorList>
            <person name="Ng K.K.S."/>
            <person name="Kobayashi M.J."/>
            <person name="Fawcett J.A."/>
            <person name="Hatakeyama M."/>
            <person name="Paape T."/>
            <person name="Ng C.H."/>
            <person name="Ang C.C."/>
            <person name="Tnah L.H."/>
            <person name="Lee C.T."/>
            <person name="Nishiyama T."/>
            <person name="Sese J."/>
            <person name="O'Brien M.J."/>
            <person name="Copetti D."/>
            <person name="Mohd Noor M.I."/>
            <person name="Ong R.C."/>
            <person name="Putra M."/>
            <person name="Sireger I.Z."/>
            <person name="Indrioko S."/>
            <person name="Kosugi Y."/>
            <person name="Izuno A."/>
            <person name="Isagi Y."/>
            <person name="Lee S.L."/>
            <person name="Shimizu K.K."/>
        </authorList>
    </citation>
    <scope>NUCLEOTIDE SEQUENCE [LARGE SCALE GENOMIC DNA]</scope>
    <source>
        <strain evidence="1">214</strain>
    </source>
</reference>
<name>A0AAV5KX55_9ROSI</name>
<sequence>MALLADNDSLRQQQLTLVTQMQQLYQYLRMTLADTSGTVTPRTPRDI</sequence>
<dbReference type="EMBL" id="BPVZ01000081">
    <property type="protein sequence ID" value="GKV29060.1"/>
    <property type="molecule type" value="Genomic_DNA"/>
</dbReference>
<keyword evidence="2" id="KW-1185">Reference proteome</keyword>
<proteinExistence type="predicted"/>
<organism evidence="1 2">
    <name type="scientific">Rubroshorea leprosula</name>
    <dbReference type="NCBI Taxonomy" id="152421"/>
    <lineage>
        <taxon>Eukaryota</taxon>
        <taxon>Viridiplantae</taxon>
        <taxon>Streptophyta</taxon>
        <taxon>Embryophyta</taxon>
        <taxon>Tracheophyta</taxon>
        <taxon>Spermatophyta</taxon>
        <taxon>Magnoliopsida</taxon>
        <taxon>eudicotyledons</taxon>
        <taxon>Gunneridae</taxon>
        <taxon>Pentapetalae</taxon>
        <taxon>rosids</taxon>
        <taxon>malvids</taxon>
        <taxon>Malvales</taxon>
        <taxon>Dipterocarpaceae</taxon>
        <taxon>Rubroshorea</taxon>
    </lineage>
</organism>
<accession>A0AAV5KX55</accession>
<dbReference type="Proteomes" id="UP001054252">
    <property type="component" value="Unassembled WGS sequence"/>
</dbReference>
<protein>
    <submittedName>
        <fullName evidence="1">Uncharacterized protein</fullName>
    </submittedName>
</protein>
<evidence type="ECO:0000313" key="2">
    <source>
        <dbReference type="Proteomes" id="UP001054252"/>
    </source>
</evidence>
<evidence type="ECO:0000313" key="1">
    <source>
        <dbReference type="EMBL" id="GKV29060.1"/>
    </source>
</evidence>